<feature type="domain" description="UspA" evidence="2">
    <location>
        <begin position="1"/>
        <end position="131"/>
    </location>
</feature>
<dbReference type="Gene3D" id="3.40.50.620">
    <property type="entry name" value="HUPs"/>
    <property type="match status" value="2"/>
</dbReference>
<evidence type="ECO:0000313" key="4">
    <source>
        <dbReference type="Proteomes" id="UP001403385"/>
    </source>
</evidence>
<dbReference type="RefSeq" id="WP_346820924.1">
    <property type="nucleotide sequence ID" value="NZ_JBDKWZ010000004.1"/>
</dbReference>
<accession>A0AAW9RTA0</accession>
<reference evidence="3 4" key="1">
    <citation type="submission" date="2024-04" db="EMBL/GenBank/DDBJ databases">
        <title>Novel genus in family Flammeovirgaceae.</title>
        <authorList>
            <person name="Nguyen T.H."/>
            <person name="Vuong T.Q."/>
            <person name="Le H."/>
            <person name="Kim S.-G."/>
        </authorList>
    </citation>
    <scope>NUCLEOTIDE SEQUENCE [LARGE SCALE GENOMIC DNA]</scope>
    <source>
        <strain evidence="3 4">JCM 23209</strain>
    </source>
</reference>
<dbReference type="EMBL" id="JBDKWZ010000004">
    <property type="protein sequence ID" value="MEN7548142.1"/>
    <property type="molecule type" value="Genomic_DNA"/>
</dbReference>
<dbReference type="PANTHER" id="PTHR46268:SF6">
    <property type="entry name" value="UNIVERSAL STRESS PROTEIN UP12"/>
    <property type="match status" value="1"/>
</dbReference>
<proteinExistence type="inferred from homology"/>
<dbReference type="Pfam" id="PF00582">
    <property type="entry name" value="Usp"/>
    <property type="match status" value="2"/>
</dbReference>
<comment type="similarity">
    <text evidence="1">Belongs to the universal stress protein A family.</text>
</comment>
<sequence length="268" mass="30539">MKKILVPTDFSDLSVAACHFCTRLLEDQCELHLLHVVPESVILDEAGNYVSDVEVDRGRKSLEEFVTEHQIEAIQDVQYGEFDDMIKQYVSQHQIDLIVMGTHGAKGLKEVFLGSHAEKIVRHSKVPVITLKEELPEHGIRNILLVSDFDKDRYADISAVSWLKEQLGGQLQLLSINVSKDEDYEYYINVKMERFCKNHNLGDDVVIHIFTYPSIKEGIIKFAKEHEIDMVAIGTHGRTGIERWLQGSVAEKMVNHIPLPVMTFKIAD</sequence>
<gene>
    <name evidence="3" type="ORF">AAG747_09485</name>
</gene>
<protein>
    <submittedName>
        <fullName evidence="3">Universal stress protein</fullName>
    </submittedName>
</protein>
<evidence type="ECO:0000256" key="1">
    <source>
        <dbReference type="ARBA" id="ARBA00008791"/>
    </source>
</evidence>
<dbReference type="InterPro" id="IPR006015">
    <property type="entry name" value="Universal_stress_UspA"/>
</dbReference>
<dbReference type="SUPFAM" id="SSF52402">
    <property type="entry name" value="Adenine nucleotide alpha hydrolases-like"/>
    <property type="match status" value="2"/>
</dbReference>
<dbReference type="Proteomes" id="UP001403385">
    <property type="component" value="Unassembled WGS sequence"/>
</dbReference>
<dbReference type="InterPro" id="IPR014729">
    <property type="entry name" value="Rossmann-like_a/b/a_fold"/>
</dbReference>
<feature type="domain" description="UspA" evidence="2">
    <location>
        <begin position="192"/>
        <end position="264"/>
    </location>
</feature>
<dbReference type="CDD" id="cd00293">
    <property type="entry name" value="USP-like"/>
    <property type="match status" value="2"/>
</dbReference>
<evidence type="ECO:0000313" key="3">
    <source>
        <dbReference type="EMBL" id="MEN7548142.1"/>
    </source>
</evidence>
<organism evidence="3 4">
    <name type="scientific">Rapidithrix thailandica</name>
    <dbReference type="NCBI Taxonomy" id="413964"/>
    <lineage>
        <taxon>Bacteria</taxon>
        <taxon>Pseudomonadati</taxon>
        <taxon>Bacteroidota</taxon>
        <taxon>Cytophagia</taxon>
        <taxon>Cytophagales</taxon>
        <taxon>Flammeovirgaceae</taxon>
        <taxon>Rapidithrix</taxon>
    </lineage>
</organism>
<dbReference type="PANTHER" id="PTHR46268">
    <property type="entry name" value="STRESS RESPONSE PROTEIN NHAX"/>
    <property type="match status" value="1"/>
</dbReference>
<dbReference type="AlphaFoldDB" id="A0AAW9RTA0"/>
<name>A0AAW9RTA0_9BACT</name>
<dbReference type="PRINTS" id="PR01438">
    <property type="entry name" value="UNVRSLSTRESS"/>
</dbReference>
<keyword evidence="4" id="KW-1185">Reference proteome</keyword>
<comment type="caution">
    <text evidence="3">The sequence shown here is derived from an EMBL/GenBank/DDBJ whole genome shotgun (WGS) entry which is preliminary data.</text>
</comment>
<dbReference type="InterPro" id="IPR006016">
    <property type="entry name" value="UspA"/>
</dbReference>
<evidence type="ECO:0000259" key="2">
    <source>
        <dbReference type="Pfam" id="PF00582"/>
    </source>
</evidence>